<dbReference type="PRINTS" id="PR00081">
    <property type="entry name" value="GDHRDH"/>
</dbReference>
<accession>A0A1R1AYI7</accession>
<dbReference type="PANTHER" id="PTHR43639:SF1">
    <property type="entry name" value="SHORT-CHAIN DEHYDROGENASE_REDUCTASE FAMILY PROTEIN"/>
    <property type="match status" value="1"/>
</dbReference>
<dbReference type="STRING" id="1401.BK123_21380"/>
<name>A0A1R1AYI7_PAELA</name>
<dbReference type="Proteomes" id="UP000187074">
    <property type="component" value="Unassembled WGS sequence"/>
</dbReference>
<dbReference type="Pfam" id="PF13561">
    <property type="entry name" value="adh_short_C2"/>
    <property type="match status" value="1"/>
</dbReference>
<evidence type="ECO:0000259" key="3">
    <source>
        <dbReference type="SMART" id="SM00822"/>
    </source>
</evidence>
<dbReference type="InterPro" id="IPR020904">
    <property type="entry name" value="Sc_DH/Rdtase_CS"/>
</dbReference>
<proteinExistence type="inferred from homology"/>
<dbReference type="EMBL" id="MRTF01000007">
    <property type="protein sequence ID" value="OME90900.1"/>
    <property type="molecule type" value="Genomic_DNA"/>
</dbReference>
<evidence type="ECO:0000313" key="4">
    <source>
        <dbReference type="EMBL" id="OME90900.1"/>
    </source>
</evidence>
<dbReference type="GO" id="GO:0008206">
    <property type="term" value="P:bile acid metabolic process"/>
    <property type="evidence" value="ECO:0007669"/>
    <property type="project" value="UniProtKB-ARBA"/>
</dbReference>
<dbReference type="AlphaFoldDB" id="A0A1R1AYI7"/>
<dbReference type="PANTHER" id="PTHR43639">
    <property type="entry name" value="OXIDOREDUCTASE, SHORT-CHAIN DEHYDROGENASE/REDUCTASE FAMILY (AFU_ORTHOLOGUE AFUA_5G02870)"/>
    <property type="match status" value="1"/>
</dbReference>
<sequence length="254" mass="26792">MNTLTGKVALVTGSSRGIGRAIAIRLAKEGALVAVHYGKNHEAAEEVVSEITQAGGEAFLVGADLTSMDGISTLYGSLDETLKARTGNTQFDILVNNAGIGLVETIEETTEESFDEVMRMNVKSPFFMIQQALPRLRDNGRIINLSSAVTRISLPNIPAYTMTKGAINSLTLSLSSQLGSCGITINAIQPGFVATDMNAAMLQDPASFQFGAGYSIFGRWGEPGDIADIAAFLASPDSRWITGQCIDASGGSHL</sequence>
<reference evidence="4 5" key="1">
    <citation type="submission" date="2016-11" db="EMBL/GenBank/DDBJ databases">
        <title>Paenibacillus species isolates.</title>
        <authorList>
            <person name="Beno S.M."/>
        </authorList>
    </citation>
    <scope>NUCLEOTIDE SEQUENCE [LARGE SCALE GENOMIC DNA]</scope>
    <source>
        <strain evidence="4 5">FSL F4-0100</strain>
    </source>
</reference>
<keyword evidence="2" id="KW-0560">Oxidoreductase</keyword>
<evidence type="ECO:0000256" key="1">
    <source>
        <dbReference type="ARBA" id="ARBA00006484"/>
    </source>
</evidence>
<evidence type="ECO:0000313" key="5">
    <source>
        <dbReference type="Proteomes" id="UP000187074"/>
    </source>
</evidence>
<feature type="domain" description="Ketoreductase" evidence="3">
    <location>
        <begin position="7"/>
        <end position="191"/>
    </location>
</feature>
<protein>
    <submittedName>
        <fullName evidence="4">Short-chain dehydrogenase</fullName>
    </submittedName>
</protein>
<dbReference type="PROSITE" id="PS00061">
    <property type="entry name" value="ADH_SHORT"/>
    <property type="match status" value="1"/>
</dbReference>
<dbReference type="PRINTS" id="PR00080">
    <property type="entry name" value="SDRFAMILY"/>
</dbReference>
<dbReference type="FunFam" id="3.40.50.720:FF:000084">
    <property type="entry name" value="Short-chain dehydrogenase reductase"/>
    <property type="match status" value="1"/>
</dbReference>
<gene>
    <name evidence="4" type="ORF">BK123_21380</name>
</gene>
<dbReference type="InterPro" id="IPR057326">
    <property type="entry name" value="KR_dom"/>
</dbReference>
<dbReference type="InterPro" id="IPR036291">
    <property type="entry name" value="NAD(P)-bd_dom_sf"/>
</dbReference>
<evidence type="ECO:0000256" key="2">
    <source>
        <dbReference type="ARBA" id="ARBA00023002"/>
    </source>
</evidence>
<dbReference type="RefSeq" id="WP_076324390.1">
    <property type="nucleotide sequence ID" value="NZ_MRTF01000007.1"/>
</dbReference>
<dbReference type="SUPFAM" id="SSF51735">
    <property type="entry name" value="NAD(P)-binding Rossmann-fold domains"/>
    <property type="match status" value="1"/>
</dbReference>
<dbReference type="SMART" id="SM00822">
    <property type="entry name" value="PKS_KR"/>
    <property type="match status" value="1"/>
</dbReference>
<comment type="similarity">
    <text evidence="1">Belongs to the short-chain dehydrogenases/reductases (SDR) family.</text>
</comment>
<comment type="caution">
    <text evidence="4">The sequence shown here is derived from an EMBL/GenBank/DDBJ whole genome shotgun (WGS) entry which is preliminary data.</text>
</comment>
<dbReference type="GO" id="GO:0016491">
    <property type="term" value="F:oxidoreductase activity"/>
    <property type="evidence" value="ECO:0007669"/>
    <property type="project" value="UniProtKB-KW"/>
</dbReference>
<dbReference type="InterPro" id="IPR002347">
    <property type="entry name" value="SDR_fam"/>
</dbReference>
<organism evidence="4 5">
    <name type="scientific">Paenibacillus lautus</name>
    <name type="common">Bacillus lautus</name>
    <dbReference type="NCBI Taxonomy" id="1401"/>
    <lineage>
        <taxon>Bacteria</taxon>
        <taxon>Bacillati</taxon>
        <taxon>Bacillota</taxon>
        <taxon>Bacilli</taxon>
        <taxon>Bacillales</taxon>
        <taxon>Paenibacillaceae</taxon>
        <taxon>Paenibacillus</taxon>
    </lineage>
</organism>
<dbReference type="OrthoDB" id="9803333at2"/>
<dbReference type="Gene3D" id="3.40.50.720">
    <property type="entry name" value="NAD(P)-binding Rossmann-like Domain"/>
    <property type="match status" value="1"/>
</dbReference>